<dbReference type="PANTHER" id="PTHR33504">
    <property type="entry name" value="NADH DEHYDROGENASE (UBIQUINONE) 1 BETA SUBCOMPLEX, 4"/>
    <property type="match status" value="1"/>
</dbReference>
<dbReference type="AlphaFoldDB" id="A0A024UDH1"/>
<dbReference type="VEuPathDB" id="FungiDB:H310_04707"/>
<dbReference type="PANTHER" id="PTHR33504:SF2">
    <property type="entry name" value="PROTEIN MFI"/>
    <property type="match status" value="1"/>
</dbReference>
<evidence type="ECO:0000313" key="1">
    <source>
        <dbReference type="EMBL" id="ETW04431.1"/>
    </source>
</evidence>
<dbReference type="Pfam" id="PF00612">
    <property type="entry name" value="IQ"/>
    <property type="match status" value="2"/>
</dbReference>
<protein>
    <submittedName>
        <fullName evidence="1">Uncharacterized protein</fullName>
    </submittedName>
</protein>
<dbReference type="GeneID" id="20081757"/>
<dbReference type="RefSeq" id="XP_008867387.1">
    <property type="nucleotide sequence ID" value="XM_008869165.1"/>
</dbReference>
<dbReference type="PROSITE" id="PS50096">
    <property type="entry name" value="IQ"/>
    <property type="match status" value="2"/>
</dbReference>
<gene>
    <name evidence="1" type="ORF">H310_04707</name>
</gene>
<sequence length="461" mass="54495">MVSAKERKKNIVEKKLRDLSTLAGRYQSAFVRRNASEKSRHPRDMVYGKPWESLFMRKSRRERRHIVQTPWEYPMGAQHLAAIVIQKRVRGLLTRLSLQGLLRSRKKKMKMSLMHRFIALHNGNFDDKEHFRHFCASRLQAWYRMRKIHWRYHLDRHPMYHIAAMQIQYKWRMFFQRTLVHGDVTPRERAVLRIQAKWRCYTNRRIYRYYRDLIHFRNAGDPMVMLRAINPSEASLLDASTNAQVRFRLGGSAFPPTIYYKIFTRGAVCDMNAFSPKDYTTARHIGPRNVNIRPARPGIGVKQVIRVGNAYYGANQCGSNTANWYRRWDNNGWRPVTSKVIAPTADMDPITVATANRPRAYHHSRVVRQQQVIQQRKEKKRQWMKQLYMNHMDEKALQACGNDTERQTPAEPAIDFDSPDWETQATDMFHWAENLDFDHYVANWSSLGTTTTVQDELPVIM</sequence>
<dbReference type="SMART" id="SM00015">
    <property type="entry name" value="IQ"/>
    <property type="match status" value="2"/>
</dbReference>
<name>A0A024UDH1_9STRA</name>
<proteinExistence type="predicted"/>
<accession>A0A024UDH1</accession>
<organism evidence="1">
    <name type="scientific">Aphanomyces invadans</name>
    <dbReference type="NCBI Taxonomy" id="157072"/>
    <lineage>
        <taxon>Eukaryota</taxon>
        <taxon>Sar</taxon>
        <taxon>Stramenopiles</taxon>
        <taxon>Oomycota</taxon>
        <taxon>Saprolegniomycetes</taxon>
        <taxon>Saprolegniales</taxon>
        <taxon>Verrucalvaceae</taxon>
        <taxon>Aphanomyces</taxon>
    </lineage>
</organism>
<reference evidence="1" key="1">
    <citation type="submission" date="2013-12" db="EMBL/GenBank/DDBJ databases">
        <title>The Genome Sequence of Aphanomyces invadans NJM9701.</title>
        <authorList>
            <consortium name="The Broad Institute Genomics Platform"/>
            <person name="Russ C."/>
            <person name="Tyler B."/>
            <person name="van West P."/>
            <person name="Dieguez-Uribeondo J."/>
            <person name="Young S.K."/>
            <person name="Zeng Q."/>
            <person name="Gargeya S."/>
            <person name="Fitzgerald M."/>
            <person name="Abouelleil A."/>
            <person name="Alvarado L."/>
            <person name="Chapman S.B."/>
            <person name="Gainer-Dewar J."/>
            <person name="Goldberg J."/>
            <person name="Griggs A."/>
            <person name="Gujja S."/>
            <person name="Hansen M."/>
            <person name="Howarth C."/>
            <person name="Imamovic A."/>
            <person name="Ireland A."/>
            <person name="Larimer J."/>
            <person name="McCowan C."/>
            <person name="Murphy C."/>
            <person name="Pearson M."/>
            <person name="Poon T.W."/>
            <person name="Priest M."/>
            <person name="Roberts A."/>
            <person name="Saif S."/>
            <person name="Shea T."/>
            <person name="Sykes S."/>
            <person name="Wortman J."/>
            <person name="Nusbaum C."/>
            <person name="Birren B."/>
        </authorList>
    </citation>
    <scope>NUCLEOTIDE SEQUENCE [LARGE SCALE GENOMIC DNA]</scope>
    <source>
        <strain evidence="1">NJM9701</strain>
    </source>
</reference>
<dbReference type="EMBL" id="KI913958">
    <property type="protein sequence ID" value="ETW04431.1"/>
    <property type="molecule type" value="Genomic_DNA"/>
</dbReference>
<dbReference type="eggNOG" id="ENOG502QSTG">
    <property type="taxonomic scope" value="Eukaryota"/>
</dbReference>
<dbReference type="InterPro" id="IPR000048">
    <property type="entry name" value="IQ_motif_EF-hand-BS"/>
</dbReference>
<dbReference type="OrthoDB" id="10253073at2759"/>